<dbReference type="InterPro" id="IPR036322">
    <property type="entry name" value="WD40_repeat_dom_sf"/>
</dbReference>
<dbReference type="PANTHER" id="PTHR14593">
    <property type="entry name" value="WD REPEAT-CONTAINING PROTEIN 11"/>
    <property type="match status" value="1"/>
</dbReference>
<reference evidence="7 8" key="1">
    <citation type="submission" date="2024-05" db="EMBL/GenBank/DDBJ databases">
        <authorList>
            <person name="Wallberg A."/>
        </authorList>
    </citation>
    <scope>NUCLEOTIDE SEQUENCE [LARGE SCALE GENOMIC DNA]</scope>
</reference>
<dbReference type="InterPro" id="IPR015943">
    <property type="entry name" value="WD40/YVTN_repeat-like_dom_sf"/>
</dbReference>
<dbReference type="InterPro" id="IPR019775">
    <property type="entry name" value="WD40_repeat_CS"/>
</dbReference>
<gene>
    <name evidence="7" type="ORF">MNOR_LOCUS34643</name>
</gene>
<keyword evidence="8" id="KW-1185">Reference proteome</keyword>
<keyword evidence="2" id="KW-0677">Repeat</keyword>
<dbReference type="InterPro" id="IPR039694">
    <property type="entry name" value="WDR11"/>
</dbReference>
<accession>A0AAV2SBF0</accession>
<dbReference type="PANTHER" id="PTHR14593:SF5">
    <property type="entry name" value="WD REPEAT-CONTAINING PROTEIN 11"/>
    <property type="match status" value="1"/>
</dbReference>
<evidence type="ECO:0000313" key="8">
    <source>
        <dbReference type="Proteomes" id="UP001497623"/>
    </source>
</evidence>
<dbReference type="InterPro" id="IPR001680">
    <property type="entry name" value="WD40_rpt"/>
</dbReference>
<keyword evidence="1" id="KW-0853">WD repeat</keyword>
<feature type="compositionally biased region" description="Low complexity" evidence="3">
    <location>
        <begin position="228"/>
        <end position="247"/>
    </location>
</feature>
<evidence type="ECO:0000259" key="4">
    <source>
        <dbReference type="Pfam" id="PF23751"/>
    </source>
</evidence>
<dbReference type="GO" id="GO:0005737">
    <property type="term" value="C:cytoplasm"/>
    <property type="evidence" value="ECO:0007669"/>
    <property type="project" value="TreeGrafter"/>
</dbReference>
<evidence type="ECO:0000256" key="3">
    <source>
        <dbReference type="SAM" id="MobiDB-lite"/>
    </source>
</evidence>
<dbReference type="Pfam" id="PF23752">
    <property type="entry name" value="Beta-prop_WDR11_2nd"/>
    <property type="match status" value="1"/>
</dbReference>
<sequence>MTNREGNEENASQTSATVPQIPSNIQRVVSRTIPGPVNTQHNKGALDWGWQGFLAYGAQTVVVVVDPVTLQYTQTLSKHRSHVVKVRWRKTHHYHQISAPYSLVLASADNSGCIIIWDVNNGEALATLQDGTKSVTEMEWLGKMDGSEHLLAALHPPYSLVIWDTRHNTKLWKKSYTETLLSFDFDPFHYNKMTFLCGGCVLFVDDFSLRKCPSSNGKKFYISTARNSPGRSTSGSLPSSASSSSLSDQEKTGNRLRKKMKDLVTIGEVKPKDDSIQLAECLQLVYHRTVRDQLLLLYPREVLVLDLAINQTVGNIAIERSMSPFVQIVSCCQRDVVFCLHETGAISGHFRRRQLPVVSTIDRERDAWIANDPALAAEQYYEVMYDKKCQSEHLRLNKASRPTGMAVNPVTEKDVALVLGDGRVAFKEIMRSHKAVIPLERTPLFTPGAKMGEIPTGLNINDNHFSVTKQTADHTICPPQTSLSDMIKPAWALPPVGKLDEDIGHCLNLRVLMTGLMPSMSPPPQVIRMCPPLTTRNLKEYVPNLAVGTHTGSIQIFNIATGVLEREFALHTYPILGMEWTSLTSILSYGHQPLTNNQGLVRNELIHTNILTGRTITLRQNKNDESSIDGIRVSYLKQYFIVIFREDPFELWDAKKLVPLRTMPRKFPKVSAIEWSPTSHVKAQRESENNQILSDGTNQSASSLLNQSMTESTMSVIESLQAKETFVFTDTEGQLYHFSVEGNVIKDGTKVPPDSQMSTITSIAWKSHEIVLSDADGNLNVWDLKTRVSRHISTHRGWIRKIRFAPGRDNMKLLILFADGVDIWDVRNVVLVSQLKSPRDIVKICDIDWSASDRPILATMDGSLKVMDMMLKTSNSPITQYCSEDTIVSPYLLNAETSLNLRTLLTHQPWKEKYSLNFTSEDGFAEDQLELVKTWLSRIPSETKDFLINCDSTGHRAMIAAQLFGDRGEIEFWTIALHYLSQQSHTIQQAHVYASQVKDQCDSSVGSGELIDLGESAFEDLAVNEDFTPIPNPPPLPPLHPLETTYHHLCDATTYKQHELERFAIHESKNLDGDQRAKLGRSFAVIGERDHAVRLLLDADASNTLFYTDCLRACLLSATHHSPQAQSTIKLVATNLIAAGNVWEGVELLCLIGKAADACRYLQSYSFWESSVWLAKCALQPSEATDLLRRWAHHLITSGQKDYGVMALLSIGNTANAIEQLANQHYHQRAALLLDACQQCHALPAPQNVSATTAINSASSASGKNLTTKGSITSSTLISTQPSSPLLSSMTSLAACTENIQRKYILYLFSLGNRPAVTHFCNILGEKGNIMLQELDALS</sequence>
<dbReference type="PROSITE" id="PS00678">
    <property type="entry name" value="WD_REPEATS_1"/>
    <property type="match status" value="1"/>
</dbReference>
<feature type="domain" description="WDR11 TPR" evidence="6">
    <location>
        <begin position="953"/>
        <end position="1253"/>
    </location>
</feature>
<dbReference type="Pfam" id="PF23753">
    <property type="entry name" value="TPR_WDR11"/>
    <property type="match status" value="1"/>
</dbReference>
<proteinExistence type="predicted"/>
<evidence type="ECO:0008006" key="9">
    <source>
        <dbReference type="Google" id="ProtNLM"/>
    </source>
</evidence>
<evidence type="ECO:0000259" key="6">
    <source>
        <dbReference type="Pfam" id="PF23753"/>
    </source>
</evidence>
<evidence type="ECO:0000256" key="2">
    <source>
        <dbReference type="ARBA" id="ARBA00022737"/>
    </source>
</evidence>
<dbReference type="InterPro" id="IPR057853">
    <property type="entry name" value="Beta-prop_WDR11_2nd"/>
</dbReference>
<name>A0AAV2SBF0_MEGNR</name>
<dbReference type="Proteomes" id="UP001497623">
    <property type="component" value="Unassembled WGS sequence"/>
</dbReference>
<protein>
    <recommendedName>
        <fullName evidence="9">WD repeat-containing protein 11</fullName>
    </recommendedName>
</protein>
<comment type="caution">
    <text evidence="7">The sequence shown here is derived from an EMBL/GenBank/DDBJ whole genome shotgun (WGS) entry which is preliminary data.</text>
</comment>
<dbReference type="SUPFAM" id="SSF50978">
    <property type="entry name" value="WD40 repeat-like"/>
    <property type="match status" value="2"/>
</dbReference>
<dbReference type="InterPro" id="IPR057854">
    <property type="entry name" value="TPR_WDR11"/>
</dbReference>
<evidence type="ECO:0000256" key="1">
    <source>
        <dbReference type="ARBA" id="ARBA00022574"/>
    </source>
</evidence>
<evidence type="ECO:0000259" key="5">
    <source>
        <dbReference type="Pfam" id="PF23752"/>
    </source>
</evidence>
<dbReference type="Pfam" id="PF23751">
    <property type="entry name" value="Beta-prop_WDR11_1st"/>
    <property type="match status" value="1"/>
</dbReference>
<dbReference type="Gene3D" id="2.130.10.10">
    <property type="entry name" value="YVTN repeat-like/Quinoprotein amine dehydrogenase"/>
    <property type="match status" value="3"/>
</dbReference>
<dbReference type="InterPro" id="IPR057852">
    <property type="entry name" value="Beta-prop_WDR11_1st"/>
</dbReference>
<feature type="domain" description="WDR11 second beta-propeller" evidence="5">
    <location>
        <begin position="541"/>
        <end position="849"/>
    </location>
</feature>
<feature type="domain" description="WDR11 first beta-propeller" evidence="4">
    <location>
        <begin position="39"/>
        <end position="196"/>
    </location>
</feature>
<feature type="region of interest" description="Disordered" evidence="3">
    <location>
        <begin position="227"/>
        <end position="255"/>
    </location>
</feature>
<organism evidence="7 8">
    <name type="scientific">Meganyctiphanes norvegica</name>
    <name type="common">Northern krill</name>
    <name type="synonym">Thysanopoda norvegica</name>
    <dbReference type="NCBI Taxonomy" id="48144"/>
    <lineage>
        <taxon>Eukaryota</taxon>
        <taxon>Metazoa</taxon>
        <taxon>Ecdysozoa</taxon>
        <taxon>Arthropoda</taxon>
        <taxon>Crustacea</taxon>
        <taxon>Multicrustacea</taxon>
        <taxon>Malacostraca</taxon>
        <taxon>Eumalacostraca</taxon>
        <taxon>Eucarida</taxon>
        <taxon>Euphausiacea</taxon>
        <taxon>Euphausiidae</taxon>
        <taxon>Meganyctiphanes</taxon>
    </lineage>
</organism>
<evidence type="ECO:0000313" key="7">
    <source>
        <dbReference type="EMBL" id="CAL4175372.1"/>
    </source>
</evidence>
<dbReference type="EMBL" id="CAXKWB010054115">
    <property type="protein sequence ID" value="CAL4175372.1"/>
    <property type="molecule type" value="Genomic_DNA"/>
</dbReference>
<feature type="region of interest" description="Disordered" evidence="3">
    <location>
        <begin position="1"/>
        <end position="20"/>
    </location>
</feature>
<dbReference type="SMART" id="SM00320">
    <property type="entry name" value="WD40"/>
    <property type="match status" value="5"/>
</dbReference>